<dbReference type="InterPro" id="IPR021139">
    <property type="entry name" value="NYN"/>
</dbReference>
<keyword evidence="3" id="KW-1185">Reference proteome</keyword>
<organism evidence="2 3">
    <name type="scientific">Amycolatopsis umgeniensis</name>
    <dbReference type="NCBI Taxonomy" id="336628"/>
    <lineage>
        <taxon>Bacteria</taxon>
        <taxon>Bacillati</taxon>
        <taxon>Actinomycetota</taxon>
        <taxon>Actinomycetes</taxon>
        <taxon>Pseudonocardiales</taxon>
        <taxon>Pseudonocardiaceae</taxon>
        <taxon>Amycolatopsis</taxon>
    </lineage>
</organism>
<proteinExistence type="predicted"/>
<comment type="caution">
    <text evidence="2">The sequence shown here is derived from an EMBL/GenBank/DDBJ whole genome shotgun (WGS) entry which is preliminary data.</text>
</comment>
<reference evidence="2 3" key="1">
    <citation type="submission" date="2020-08" db="EMBL/GenBank/DDBJ databases">
        <title>Sequencing the genomes of 1000 actinobacteria strains.</title>
        <authorList>
            <person name="Klenk H.-P."/>
        </authorList>
    </citation>
    <scope>NUCLEOTIDE SEQUENCE [LARGE SCALE GENOMIC DNA]</scope>
    <source>
        <strain evidence="2 3">DSM 45272</strain>
    </source>
</reference>
<feature type="domain" description="NYN" evidence="1">
    <location>
        <begin position="29"/>
        <end position="71"/>
    </location>
</feature>
<dbReference type="GO" id="GO:0004540">
    <property type="term" value="F:RNA nuclease activity"/>
    <property type="evidence" value="ECO:0007669"/>
    <property type="project" value="InterPro"/>
</dbReference>
<dbReference type="AlphaFoldDB" id="A0A841B2A8"/>
<dbReference type="Pfam" id="PF01936">
    <property type="entry name" value="NYN"/>
    <property type="match status" value="1"/>
</dbReference>
<evidence type="ECO:0000313" key="3">
    <source>
        <dbReference type="Proteomes" id="UP000580861"/>
    </source>
</evidence>
<gene>
    <name evidence="2" type="ORF">HDA45_003057</name>
</gene>
<dbReference type="RefSeq" id="WP_184895799.1">
    <property type="nucleotide sequence ID" value="NZ_JACHMX010000001.1"/>
</dbReference>
<name>A0A841B2A8_9PSEU</name>
<evidence type="ECO:0000259" key="1">
    <source>
        <dbReference type="Pfam" id="PF01936"/>
    </source>
</evidence>
<sequence>MNVWVWLARRKWSAAVMGRCAEVLAEPHLLVAGDSDYSPLVQRLREFCKYVVVVGTEASASPRLVSVCSEYKCWGTLVAAVERSAQPAGRASFDIQDGERLQVQASTTGMAMLRPGVWLKHKMLHLDPLFDGRKYGGRSFKEFLGRRMHAVTVQAGGGPGNLRVRLIMPEHPDTKTQRLVPRQMFSMGTYDFDDLVDKDAVTCMRIRGPLA</sequence>
<dbReference type="EMBL" id="JACHMX010000001">
    <property type="protein sequence ID" value="MBB5852970.1"/>
    <property type="molecule type" value="Genomic_DNA"/>
</dbReference>
<accession>A0A841B2A8</accession>
<evidence type="ECO:0000313" key="2">
    <source>
        <dbReference type="EMBL" id="MBB5852970.1"/>
    </source>
</evidence>
<protein>
    <recommendedName>
        <fullName evidence="1">NYN domain-containing protein</fullName>
    </recommendedName>
</protein>
<dbReference type="Proteomes" id="UP000580861">
    <property type="component" value="Unassembled WGS sequence"/>
</dbReference>
<dbReference type="Gene3D" id="3.40.50.1010">
    <property type="entry name" value="5'-nuclease"/>
    <property type="match status" value="1"/>
</dbReference>